<evidence type="ECO:0000256" key="4">
    <source>
        <dbReference type="ARBA" id="ARBA00022967"/>
    </source>
</evidence>
<gene>
    <name evidence="6" type="ORF">TQ32_03430</name>
</gene>
<dbReference type="PANTHER" id="PTHR42794:SF1">
    <property type="entry name" value="HEMIN IMPORT ATP-BINDING PROTEIN HMUV"/>
    <property type="match status" value="1"/>
</dbReference>
<dbReference type="STRING" id="1609559.TQ32_03430"/>
<dbReference type="GO" id="GO:0016887">
    <property type="term" value="F:ATP hydrolysis activity"/>
    <property type="evidence" value="ECO:0007669"/>
    <property type="project" value="InterPro"/>
</dbReference>
<dbReference type="GO" id="GO:0005524">
    <property type="term" value="F:ATP binding"/>
    <property type="evidence" value="ECO:0007669"/>
    <property type="project" value="UniProtKB-KW"/>
</dbReference>
<keyword evidence="1" id="KW-0813">Transport</keyword>
<dbReference type="KEGG" id="pyc:TQ32_03430"/>
<evidence type="ECO:0000313" key="6">
    <source>
        <dbReference type="EMBL" id="AMM53636.1"/>
    </source>
</evidence>
<dbReference type="OrthoDB" id="24644at2157"/>
<keyword evidence="2" id="KW-0547">Nucleotide-binding</keyword>
<dbReference type="InterPro" id="IPR027417">
    <property type="entry name" value="P-loop_NTPase"/>
</dbReference>
<organism evidence="6 7">
    <name type="scientific">Pyrococcus kukulkanii</name>
    <dbReference type="NCBI Taxonomy" id="1609559"/>
    <lineage>
        <taxon>Archaea</taxon>
        <taxon>Methanobacteriati</taxon>
        <taxon>Methanobacteriota</taxon>
        <taxon>Thermococci</taxon>
        <taxon>Thermococcales</taxon>
        <taxon>Thermococcaceae</taxon>
        <taxon>Pyrococcus</taxon>
    </lineage>
</organism>
<proteinExistence type="predicted"/>
<keyword evidence="4" id="KW-1278">Translocase</keyword>
<dbReference type="PROSITE" id="PS50893">
    <property type="entry name" value="ABC_TRANSPORTER_2"/>
    <property type="match status" value="1"/>
</dbReference>
<evidence type="ECO:0000256" key="3">
    <source>
        <dbReference type="ARBA" id="ARBA00022840"/>
    </source>
</evidence>
<dbReference type="SMART" id="SM00382">
    <property type="entry name" value="AAA"/>
    <property type="match status" value="1"/>
</dbReference>
<name>A0A127BAF0_9EURY</name>
<dbReference type="SUPFAM" id="SSF52540">
    <property type="entry name" value="P-loop containing nucleoside triphosphate hydrolases"/>
    <property type="match status" value="1"/>
</dbReference>
<dbReference type="InterPro" id="IPR003593">
    <property type="entry name" value="AAA+_ATPase"/>
</dbReference>
<dbReference type="EMBL" id="CP010835">
    <property type="protein sequence ID" value="AMM53636.1"/>
    <property type="molecule type" value="Genomic_DNA"/>
</dbReference>
<evidence type="ECO:0000256" key="2">
    <source>
        <dbReference type="ARBA" id="ARBA00022741"/>
    </source>
</evidence>
<dbReference type="AlphaFoldDB" id="A0A127BAF0"/>
<evidence type="ECO:0000259" key="5">
    <source>
        <dbReference type="PROSITE" id="PS50893"/>
    </source>
</evidence>
<dbReference type="Gene3D" id="3.40.50.300">
    <property type="entry name" value="P-loop containing nucleotide triphosphate hydrolases"/>
    <property type="match status" value="1"/>
</dbReference>
<dbReference type="InterPro" id="IPR003439">
    <property type="entry name" value="ABC_transporter-like_ATP-bd"/>
</dbReference>
<protein>
    <submittedName>
        <fullName evidence="6">Iron ABC transporter permease</fullName>
    </submittedName>
</protein>
<reference evidence="6 7" key="2">
    <citation type="journal article" date="2016" name="Int. J. Syst. Evol. Microbiol.">
        <title>Pyrococcus kukulkanii sp. nov., a hyperthermophilic, piezophilic archaeon isolated from a deep-sea hydrothermal vent.</title>
        <authorList>
            <person name="Callac N."/>
            <person name="Oger P."/>
            <person name="Lesongeur F."/>
            <person name="Rattray J.E."/>
            <person name="Vannier P."/>
            <person name="Michoud G."/>
            <person name="Beauverger M."/>
            <person name="Gayet N."/>
            <person name="Rouxel O."/>
            <person name="Jebbar M."/>
            <person name="Godfroy A."/>
        </authorList>
    </citation>
    <scope>NUCLEOTIDE SEQUENCE [LARGE SCALE GENOMIC DNA]</scope>
    <source>
        <strain evidence="6 7">NCB100</strain>
    </source>
</reference>
<dbReference type="PATRIC" id="fig|1609559.3.peg.716"/>
<dbReference type="PANTHER" id="PTHR42794">
    <property type="entry name" value="HEMIN IMPORT ATP-BINDING PROTEIN HMUV"/>
    <property type="match status" value="1"/>
</dbReference>
<keyword evidence="3" id="KW-0067">ATP-binding</keyword>
<reference evidence="7" key="1">
    <citation type="submission" date="2015-02" db="EMBL/GenBank/DDBJ databases">
        <title>Pyrococcus kukulkanii sp. nov., a novel hyperthermophilic archaeon isolated from a deep-sea hydrothermal vent at the Guaymas Basin.</title>
        <authorList>
            <person name="Oger P.M."/>
            <person name="Callac N."/>
            <person name="Jebbar M."/>
            <person name="Godfroy A."/>
        </authorList>
    </citation>
    <scope>NUCLEOTIDE SEQUENCE [LARGE SCALE GENOMIC DNA]</scope>
    <source>
        <strain evidence="7">NCB100</strain>
    </source>
</reference>
<dbReference type="RefSeq" id="WP_068321031.1">
    <property type="nucleotide sequence ID" value="NZ_CP010835.1"/>
</dbReference>
<dbReference type="GeneID" id="28490856"/>
<dbReference type="FunFam" id="3.40.50.300:FF:000134">
    <property type="entry name" value="Iron-enterobactin ABC transporter ATP-binding protein"/>
    <property type="match status" value="1"/>
</dbReference>
<evidence type="ECO:0000256" key="1">
    <source>
        <dbReference type="ARBA" id="ARBA00022448"/>
    </source>
</evidence>
<dbReference type="Pfam" id="PF00005">
    <property type="entry name" value="ABC_tran"/>
    <property type="match status" value="1"/>
</dbReference>
<dbReference type="Proteomes" id="UP000070587">
    <property type="component" value="Chromosome"/>
</dbReference>
<evidence type="ECO:0000313" key="7">
    <source>
        <dbReference type="Proteomes" id="UP000070587"/>
    </source>
</evidence>
<sequence length="238" mass="26228">MPKLHVDISFSYGSKRVLDGISFEAEKGKLLAIIGPNGSGKSTLLKCIAGILKPEGKIIYDGIDLIHLRPKERARIVSYVPQSSFPEFAFTVEEFVELGTYASGGDVEKALESVGLIEKREEFITNLSGGEYQLALIARALAQGSDVMLLDEPTSHLDINHAKEVVDLLLRLKDEKVIIAVLHDLNIALNYADEILVLKHGRIVWRGSPDEVSEKVIEESYSVTPRIIRINGIKAVIP</sequence>
<dbReference type="CDD" id="cd03214">
    <property type="entry name" value="ABC_Iron-Siderophores_B12_Hemin"/>
    <property type="match status" value="1"/>
</dbReference>
<feature type="domain" description="ABC transporter" evidence="5">
    <location>
        <begin position="3"/>
        <end position="225"/>
    </location>
</feature>
<accession>A0A127BAF0</accession>